<dbReference type="PROSITE" id="PS50221">
    <property type="entry name" value="GAIN_B"/>
    <property type="match status" value="1"/>
</dbReference>
<dbReference type="Proteomes" id="UP000085678">
    <property type="component" value="Unplaced"/>
</dbReference>
<dbReference type="OrthoDB" id="10034530at2759"/>
<dbReference type="InterPro" id="IPR013320">
    <property type="entry name" value="ConA-like_dom_sf"/>
</dbReference>
<comment type="subcellular location">
    <subcellularLocation>
        <location evidence="1">Membrane</location>
        <topology evidence="1">Multi-pass membrane protein</topology>
    </subcellularLocation>
</comment>
<evidence type="ECO:0000256" key="3">
    <source>
        <dbReference type="ARBA" id="ARBA00022989"/>
    </source>
</evidence>
<keyword evidence="5" id="KW-1015">Disulfide bond</keyword>
<dbReference type="KEGG" id="lak:106162206"/>
<dbReference type="PANTHER" id="PTHR12011:SF347">
    <property type="entry name" value="FI21270P1-RELATED"/>
    <property type="match status" value="1"/>
</dbReference>
<evidence type="ECO:0000256" key="6">
    <source>
        <dbReference type="SAM" id="MobiDB-lite"/>
    </source>
</evidence>
<gene>
    <name evidence="11" type="primary">LOC106162206</name>
</gene>
<feature type="transmembrane region" description="Helical" evidence="7">
    <location>
        <begin position="30"/>
        <end position="48"/>
    </location>
</feature>
<dbReference type="Gene3D" id="2.60.120.200">
    <property type="match status" value="5"/>
</dbReference>
<protein>
    <submittedName>
        <fullName evidence="11">Uncharacterized protein LOC106162206</fullName>
    </submittedName>
</protein>
<keyword evidence="10" id="KW-1185">Reference proteome</keyword>
<dbReference type="GO" id="GO:0004930">
    <property type="term" value="F:G protein-coupled receptor activity"/>
    <property type="evidence" value="ECO:0007669"/>
    <property type="project" value="InterPro"/>
</dbReference>
<evidence type="ECO:0000256" key="4">
    <source>
        <dbReference type="ARBA" id="ARBA00023136"/>
    </source>
</evidence>
<dbReference type="GO" id="GO:0005886">
    <property type="term" value="C:plasma membrane"/>
    <property type="evidence" value="ECO:0007669"/>
    <property type="project" value="TreeGrafter"/>
</dbReference>
<reference evidence="11" key="1">
    <citation type="submission" date="2025-08" db="UniProtKB">
        <authorList>
            <consortium name="RefSeq"/>
        </authorList>
    </citation>
    <scope>IDENTIFICATION</scope>
    <source>
        <tissue evidence="11">Gonads</tissue>
    </source>
</reference>
<dbReference type="GeneID" id="106162206"/>
<dbReference type="Pfam" id="PF01825">
    <property type="entry name" value="GPS"/>
    <property type="match status" value="1"/>
</dbReference>
<feature type="region of interest" description="Disordered" evidence="6">
    <location>
        <begin position="2219"/>
        <end position="2257"/>
    </location>
</feature>
<keyword evidence="2 7" id="KW-0812">Transmembrane</keyword>
<dbReference type="InterPro" id="IPR000832">
    <property type="entry name" value="GPCR_2_secretin-like"/>
</dbReference>
<evidence type="ECO:0000256" key="1">
    <source>
        <dbReference type="ARBA" id="ARBA00004141"/>
    </source>
</evidence>
<feature type="transmembrane region" description="Helical" evidence="7">
    <location>
        <begin position="2008"/>
        <end position="2028"/>
    </location>
</feature>
<dbReference type="PANTHER" id="PTHR12011">
    <property type="entry name" value="ADHESION G-PROTEIN COUPLED RECEPTOR"/>
    <property type="match status" value="1"/>
</dbReference>
<accession>A0A1S3I9A0</accession>
<dbReference type="Pfam" id="PF00002">
    <property type="entry name" value="7tm_2"/>
    <property type="match status" value="1"/>
</dbReference>
<dbReference type="Pfam" id="PF13385">
    <property type="entry name" value="Laminin_G_3"/>
    <property type="match status" value="3"/>
</dbReference>
<evidence type="ECO:0000256" key="5">
    <source>
        <dbReference type="ARBA" id="ARBA00023157"/>
    </source>
</evidence>
<dbReference type="Gene3D" id="2.60.220.50">
    <property type="match status" value="1"/>
</dbReference>
<evidence type="ECO:0000256" key="2">
    <source>
        <dbReference type="ARBA" id="ARBA00022692"/>
    </source>
</evidence>
<feature type="transmembrane region" description="Helical" evidence="7">
    <location>
        <begin position="2148"/>
        <end position="2168"/>
    </location>
</feature>
<feature type="transmembrane region" description="Helical" evidence="7">
    <location>
        <begin position="1932"/>
        <end position="1956"/>
    </location>
</feature>
<dbReference type="Gene3D" id="1.20.1070.10">
    <property type="entry name" value="Rhodopsin 7-helix transmembrane proteins"/>
    <property type="match status" value="1"/>
</dbReference>
<feature type="transmembrane region" description="Helical" evidence="7">
    <location>
        <begin position="1968"/>
        <end position="1988"/>
    </location>
</feature>
<evidence type="ECO:0000313" key="11">
    <source>
        <dbReference type="RefSeq" id="XP_013394840.1"/>
    </source>
</evidence>
<feature type="domain" description="GAIN-B" evidence="8">
    <location>
        <begin position="1760"/>
        <end position="1922"/>
    </location>
</feature>
<keyword evidence="3 7" id="KW-1133">Transmembrane helix</keyword>
<dbReference type="SMART" id="SM00303">
    <property type="entry name" value="GPS"/>
    <property type="match status" value="1"/>
</dbReference>
<evidence type="ECO:0000259" key="8">
    <source>
        <dbReference type="PROSITE" id="PS50221"/>
    </source>
</evidence>
<feature type="transmembrane region" description="Helical" evidence="7">
    <location>
        <begin position="2075"/>
        <end position="2099"/>
    </location>
</feature>
<dbReference type="STRING" id="7574.A0A1S3I9A0"/>
<feature type="domain" description="G-protein coupled receptors family 2 profile 2" evidence="9">
    <location>
        <begin position="1930"/>
        <end position="2169"/>
    </location>
</feature>
<name>A0A1S3I9A0_LINAN</name>
<evidence type="ECO:0000256" key="7">
    <source>
        <dbReference type="SAM" id="Phobius"/>
    </source>
</evidence>
<evidence type="ECO:0000259" key="9">
    <source>
        <dbReference type="PROSITE" id="PS50261"/>
    </source>
</evidence>
<proteinExistence type="predicted"/>
<dbReference type="InParanoid" id="A0A1S3I9A0"/>
<evidence type="ECO:0000313" key="10">
    <source>
        <dbReference type="Proteomes" id="UP000085678"/>
    </source>
</evidence>
<organism evidence="10 11">
    <name type="scientific">Lingula anatina</name>
    <name type="common">Brachiopod</name>
    <name type="synonym">Lingula unguis</name>
    <dbReference type="NCBI Taxonomy" id="7574"/>
    <lineage>
        <taxon>Eukaryota</taxon>
        <taxon>Metazoa</taxon>
        <taxon>Spiralia</taxon>
        <taxon>Lophotrochozoa</taxon>
        <taxon>Brachiopoda</taxon>
        <taxon>Linguliformea</taxon>
        <taxon>Lingulata</taxon>
        <taxon>Lingulida</taxon>
        <taxon>Linguloidea</taxon>
        <taxon>Lingulidae</taxon>
        <taxon>Lingula</taxon>
    </lineage>
</organism>
<dbReference type="SUPFAM" id="SSF49899">
    <property type="entry name" value="Concanavalin A-like lectins/glucanases"/>
    <property type="match status" value="5"/>
</dbReference>
<dbReference type="RefSeq" id="XP_013394840.1">
    <property type="nucleotide sequence ID" value="XM_013539386.2"/>
</dbReference>
<dbReference type="InterPro" id="IPR017981">
    <property type="entry name" value="GPCR_2-like_7TM"/>
</dbReference>
<dbReference type="PROSITE" id="PS50261">
    <property type="entry name" value="G_PROTEIN_RECEP_F2_4"/>
    <property type="match status" value="1"/>
</dbReference>
<dbReference type="GO" id="GO:0007166">
    <property type="term" value="P:cell surface receptor signaling pathway"/>
    <property type="evidence" value="ECO:0007669"/>
    <property type="project" value="InterPro"/>
</dbReference>
<keyword evidence="4 7" id="KW-0472">Membrane</keyword>
<dbReference type="InterPro" id="IPR046338">
    <property type="entry name" value="GAIN_dom_sf"/>
</dbReference>
<feature type="transmembrane region" description="Helical" evidence="7">
    <location>
        <begin position="2035"/>
        <end position="2055"/>
    </location>
</feature>
<dbReference type="InterPro" id="IPR000203">
    <property type="entry name" value="GPS"/>
</dbReference>
<feature type="compositionally biased region" description="Basic residues" evidence="6">
    <location>
        <begin position="2241"/>
        <end position="2257"/>
    </location>
</feature>
<dbReference type="InterPro" id="IPR057244">
    <property type="entry name" value="GAIN_B"/>
</dbReference>
<feature type="transmembrane region" description="Helical" evidence="7">
    <location>
        <begin position="2120"/>
        <end position="2142"/>
    </location>
</feature>
<sequence length="2257" mass="246356">MLNSESNIVVFFISEKLLGMRTNVMWRGEFYVYMLTNVYAYMLTNAVGRSLYMYFCFRIFSSVLFSIPYLSIQILDEKEEEHQIQVVRHWHEAIPTTPAPTLATAPLPFTAVDATYETNTNMFWRFDQNSMGFPNEARNGGLLACFDVSNVPVEMKQAGGVCTLTAGVSGYASIGPNNRDCLQMGDLTPKSEALCVVQPDTCAHGVSLSLWVKTPQAHSQTFNKHMLIASVLPGRDSSSTRTGIDLSFHTNIGQNVRYLTFKLTTLSGYYEVQTPWLYWDKWTNLGLRWSQSTGLSAYINGTNVGFVGSPTANTGTVEEATHLTLGCYLNNLQPRGEETGRYEYTAKGVQVDDFAVFLWYLRETELSFFHGGCGVTELNAQPTTAPFDYTSRLELFNWTENVEHEPFYDVATKSYSLESTSGFTVQGTINTVSTARSGATSKSVLELGATSSYLQLENLAGRCAGDIASCTDGMAMAAWLLIPSTVSTSANSLSTIIQCDQRAASGSGRFVGYGVFWENGTLTVRVGKSSSSEGLKFTVNSVPRDVWFNVGFGYHPDFGLSVLVDGDAAAGTASEETAGFTDHQTGTLAPGILVFGGDGGDSLQGALASRVVLWERYVYPCEGDTFLGMNERVVKLTKSASHVWSNLVVDLDGAKTKPLYITNGSSVALVPGSGRMGRAIRVAPDTEGWMVLGKIFNETIDQTVGKFTGSCLSKPSVCNTGLSFNMYLKINAIPTVTGHQYIICSGAQHSQSEGFFISMSGGAIWTYLATNTHTWITKIEASRITTGQWMHVGFSWNPTDGLLTFLNGNVVGSSTTPKAQSRLVDYLDRITIGRSNANDDMEGFEVDFTFEDIAVYEEFVPEYLFRDKFKLPESSYYEDIGSNLNWNPKSMLSSHLADLEDYSLTQSSGRLGAHNQVSYLASGVTISNSLNSSLCSNIKLAAYSSGACLSNPGTACSGFTVALWVKINEVNWEFQGNDTVNNTYTILRTFTSASQTGFSMSLYGQYWQFVVKSEAKDWTVQTSSKMVPVGKWVNVGFTWNAVDGLVAYINGVMEGVHTTGTTASPLNMPANSMLTLGCHSGQDARVVSMKAYSVHVWPMAVLPSNRPFRITGMSDAQIDKFNMNDYYWALDGPISKFSDQQLTTHGGATIQEGDISSGQGVKTTSGGGYASLGNFNGECIKDINVCSSGISVGLYMKLPTTPSGSAAALFNSGGVQIWKDGTSVGVRLYKGTRMYTRVMTNAPVDTWFHFVLQWSPDLVESQSIKFYKDGQEVSGSTSAANVAPSVDNNPVYLGRPFATATIAIDAHFDEITISYTSDFLFTFTDPCFASATSSFGMTSAEQYLAKSGTTPAADRNGKANGAILVQSGYINIGTVSTCLSNPALCPDGFTIAFKVKLKNRGSNNYDYLFSSGYSFQNKEVGGNGLNRGIAIAFKISGVFFQVRAYLNDGTTTWDATVTGVPINQWITIGLTWRRTNTEGLVMLLDDVRKDPPSNAYRVGEPATLPAPATSNVFLARANFIESPSFPGTIVFDSVAFYNQYSNFSDPLTRTILKGESCDSVVTVDTNDVQVTTVTPTPFVAVIPTTVPPSTTAACSPALFYKGTCYTNRIALFDAMSTNNIESSQRNETALSETLALAIVSDINNETTANSENEPKTATQLSEVALAIRVLATSDLPASISRQNARDRFQAAMDAVSQNTDASNAENLKQITVANADVASQISNLKKYITRVAEKMPPVTNCSASNTVSQNMVLNMIDVIPECAEETTFPLRESSDVNSTLEGWGQPQDSIVVPPNLIPGASGLTIGIIISNTAHESISNEQAEGETAMKSVKVHSRVVEMFIVPELPSGTTFASPVVFTLEHLDKTASGQRSCNYWKEASGNVKAGWASDGCERNSTNVTHTVCHCYHFTTFAVLLDQDTTEPDHFKLALSIITWVTMAISMGSLIFFIVILVKAWERLLDDRGIADINLAVAIFFASLWFCLLWTAQDHLVYCQALSILMHYFYLTSFAWLVMEAVCLFSIIISGVLSERALKIYMPVAWGVPALVVTGVAVVALPDHGHKERCWLSHETMYFWAFPGAIIAFMVLTALILLVVMCNFSAPAIKKKDILLEVKQTIRNIMLLLLYLGLTWLFGIISLTIPADRALDFTFIIFNGFQGFFFFLTFGVGRNSFRDEVKNTFQKQTAVEDEDIANSRAVSRASNSSTVSLTQVEDIRITPRLKKDNDGWSDGSTDSEEEMAMAKKKKMQARHKAPAYVP</sequence>